<proteinExistence type="predicted"/>
<organism evidence="2 3">
    <name type="scientific">Enterobacter cancerogenus</name>
    <dbReference type="NCBI Taxonomy" id="69218"/>
    <lineage>
        <taxon>Bacteria</taxon>
        <taxon>Pseudomonadati</taxon>
        <taxon>Pseudomonadota</taxon>
        <taxon>Gammaproteobacteria</taxon>
        <taxon>Enterobacterales</taxon>
        <taxon>Enterobacteriaceae</taxon>
        <taxon>Enterobacter</taxon>
        <taxon>Enterobacter cloacae complex</taxon>
    </lineage>
</organism>
<feature type="transmembrane region" description="Helical" evidence="1">
    <location>
        <begin position="41"/>
        <end position="66"/>
    </location>
</feature>
<protein>
    <submittedName>
        <fullName evidence="2">Inner membrane symporter yicJ</fullName>
    </submittedName>
</protein>
<keyword evidence="1" id="KW-1133">Transmembrane helix</keyword>
<dbReference type="Proteomes" id="UP000351155">
    <property type="component" value="Unassembled WGS sequence"/>
</dbReference>
<keyword evidence="1" id="KW-0472">Membrane</keyword>
<evidence type="ECO:0000256" key="1">
    <source>
        <dbReference type="SAM" id="Phobius"/>
    </source>
</evidence>
<keyword evidence="1" id="KW-0812">Transmembrane</keyword>
<gene>
    <name evidence="2" type="primary">yicJ_4</name>
    <name evidence="2" type="ORF">NCTC12126_04514</name>
</gene>
<evidence type="ECO:0000313" key="2">
    <source>
        <dbReference type="EMBL" id="VFS41638.1"/>
    </source>
</evidence>
<reference evidence="2 3" key="1">
    <citation type="submission" date="2019-03" db="EMBL/GenBank/DDBJ databases">
        <authorList>
            <consortium name="Pathogen Informatics"/>
        </authorList>
    </citation>
    <scope>NUCLEOTIDE SEQUENCE [LARGE SCALE GENOMIC DNA]</scope>
    <source>
        <strain evidence="2 3">NCTC12126</strain>
    </source>
</reference>
<sequence length="95" mass="10666">MGSPEVFVAFLTTYCVGNLIGSALAKPLTDWKCKVSIFWWTNAALAVVSVAMFFVPMHATVLMFAFNLRHWRAAPAGDANPVGDDVRYRRLRRMD</sequence>
<dbReference type="AlphaFoldDB" id="A0A484YZL0"/>
<dbReference type="EMBL" id="CAADIW010000052">
    <property type="protein sequence ID" value="VFS41638.1"/>
    <property type="molecule type" value="Genomic_DNA"/>
</dbReference>
<evidence type="ECO:0000313" key="3">
    <source>
        <dbReference type="Proteomes" id="UP000351155"/>
    </source>
</evidence>
<name>A0A484YZL0_9ENTR</name>
<accession>A0A484YZL0</accession>